<feature type="transmembrane region" description="Helical" evidence="1">
    <location>
        <begin position="203"/>
        <end position="223"/>
    </location>
</feature>
<dbReference type="CDD" id="cd16935">
    <property type="entry name" value="HATPase_AgrC-ComD-like"/>
    <property type="match status" value="1"/>
</dbReference>
<feature type="transmembrane region" description="Helical" evidence="1">
    <location>
        <begin position="584"/>
        <end position="603"/>
    </location>
</feature>
<dbReference type="PANTHER" id="PTHR46795">
    <property type="entry name" value="ABC TRANSPORTER PERMEASE-RELATED-RELATED"/>
    <property type="match status" value="1"/>
</dbReference>
<dbReference type="InterPro" id="IPR052536">
    <property type="entry name" value="ABC-4_Integral_Memb_Prot"/>
</dbReference>
<feature type="transmembrane region" description="Helical" evidence="1">
    <location>
        <begin position="6"/>
        <end position="28"/>
    </location>
</feature>
<feature type="transmembrane region" description="Helical" evidence="1">
    <location>
        <begin position="623"/>
        <end position="642"/>
    </location>
</feature>
<dbReference type="InterPro" id="IPR032834">
    <property type="entry name" value="NatK-like_C"/>
</dbReference>
<dbReference type="Proteomes" id="UP000813420">
    <property type="component" value="Unassembled WGS sequence"/>
</dbReference>
<feature type="transmembrane region" description="Helical" evidence="1">
    <location>
        <begin position="1246"/>
        <end position="1265"/>
    </location>
</feature>
<feature type="transmembrane region" description="Helical" evidence="1">
    <location>
        <begin position="89"/>
        <end position="110"/>
    </location>
</feature>
<comment type="caution">
    <text evidence="3">The sequence shown here is derived from an EMBL/GenBank/DDBJ whole genome shotgun (WGS) entry which is preliminary data.</text>
</comment>
<feature type="transmembrane region" description="Helical" evidence="1">
    <location>
        <begin position="789"/>
        <end position="811"/>
    </location>
</feature>
<feature type="transmembrane region" description="Helical" evidence="1">
    <location>
        <begin position="957"/>
        <end position="977"/>
    </location>
</feature>
<proteinExistence type="predicted"/>
<sequence length="1370" mass="155893">MSGEIVGFLLWLLSAWEVFMGWIILSRITGARRSGKKREIVIQWGCVLGLGVLLGMARERAFLSEAALLVCAAVISAGLGQLTKTGWRVVLGASGIYFSFVALLDLALALLYRNWREGLFMSSLEPEKEIAWNLLLYTLTRLWIVIIMILAADMWEDVREKLVSCRNLLLVLWGILTLLLFRYETALTKLESDPESVWGILEGMSILLILCGLGAVAAVFLRWRFLEQERELLALQHKLWAEQFQKMQESRRTVHDMKQHVLLLRKYAKEKEWEELTQYLGEISRELLDEGISHFTGIRDLDFLLSQKKKRAETEGIQMTVDTPELERIPLQPQEQMALFGNLLDNAIEACETLKEENRWIRLTIRKSHQLLMIKIENSIRGNRAGEEKPSKSRTGLHGYGLKSIRQIVEQHGGEMNAGERGECFCVRLLFFSEEEKKLQTENEHVTDKSLMLQAVGEYIAGKRSARGESAVKSKRTQTNSKWKKFGIPVILILTGILVQLYYLYPWIRGAEHTYNSITYLLAVFREGGVTELMKQEFPVSLELGGNLTVFAVQFALIAGLMTVAQLLSVIAVIGGVTGFRFKICSAVPGVIGGALMYLAGNIVAPNDVFVGNREILGTLTCYYPYFAVIAAGILYLVIRALEAWDESARRVEAERETRRAYRKERKRRLRFPGHYSGLFYRILWKDLKYRWKDMAFLFLSAFLSALFLFLGLGIYQNFSGSYGEDGGMLGLGLVEIMRDFLAAIVFVGLFLVSSTLSFYQKRKLASTGLIETMGIRSGTLFATRIGELLGCLVASVLGAYAAGSVLLFFLCRGIARWLPGYESSGMAGAGVYLWTFVGMAFLGLCAYAVSLEMRGSSGSTDTRNTVVKWEPLTGRFPKVSTAAAEILGIIFLYFYQQRRMAESIILACALLLCAAHAFRGVWGMRLAKIQRNIKETLPVLPRIYRLRYRFRTTARYLSLLMVVHVFALSLFSIKFISTRIADEPADMYPYDYVYLANSQDGQYFDRLEAECQAKIYSFPMVRATTLDNTEMPNQFIEIVIQQGQNIGISESTYRELKELAGEPWEDLTLDDAGRQIHVVYQQDQASKAKPLDWYLWTDEPYVHIGQALMAQNPNTRRETYPPREIISEEREALIGAFRQGKYENLIVFSDAYFESVKDSWKTTDLLTGEPVAAEEAVPDVTIHEWATQLTLVNVPEEYQERADEILGEFREAHAFDEEFDPLVKSAYIGGEGQHQREMERQMETLVNGIVLLMLLAVGIFLLRMKVKMDLPELRKDYRFMETFGMEEKERTGLMKREISRYVWMPLLLGAGVSLVLTGILWKLRLYQTSDMTAYLKWGLLVWGAYILIQIMNMKLIQRNVVREVEADLS</sequence>
<feature type="transmembrane region" description="Helical" evidence="1">
    <location>
        <begin position="486"/>
        <end position="505"/>
    </location>
</feature>
<feature type="transmembrane region" description="Helical" evidence="1">
    <location>
        <begin position="902"/>
        <end position="923"/>
    </location>
</feature>
<name>A0A9D2VZ03_9FIRM</name>
<dbReference type="SUPFAM" id="SSF55874">
    <property type="entry name" value="ATPase domain of HSP90 chaperone/DNA topoisomerase II/histidine kinase"/>
    <property type="match status" value="1"/>
</dbReference>
<feature type="transmembrane region" description="Helical" evidence="1">
    <location>
        <begin position="163"/>
        <end position="183"/>
    </location>
</feature>
<dbReference type="EMBL" id="DYXE01000088">
    <property type="protein sequence ID" value="HJH50780.1"/>
    <property type="molecule type" value="Genomic_DNA"/>
</dbReference>
<evidence type="ECO:0000313" key="4">
    <source>
        <dbReference type="Proteomes" id="UP000813420"/>
    </source>
</evidence>
<feature type="domain" description="Sensor histidine kinase NatK-like C-terminal" evidence="2">
    <location>
        <begin position="334"/>
        <end position="430"/>
    </location>
</feature>
<feature type="transmembrane region" description="Helical" evidence="1">
    <location>
        <begin position="1302"/>
        <end position="1322"/>
    </location>
</feature>
<dbReference type="Gene3D" id="3.30.565.10">
    <property type="entry name" value="Histidine kinase-like ATPase, C-terminal domain"/>
    <property type="match status" value="1"/>
</dbReference>
<organism evidence="3 4">
    <name type="scientific">Merdimonas faecis</name>
    <dbReference type="NCBI Taxonomy" id="1653435"/>
    <lineage>
        <taxon>Bacteria</taxon>
        <taxon>Bacillati</taxon>
        <taxon>Bacillota</taxon>
        <taxon>Clostridia</taxon>
        <taxon>Lachnospirales</taxon>
        <taxon>Lachnospiraceae</taxon>
        <taxon>Merdimonas</taxon>
    </lineage>
</organism>
<evidence type="ECO:0000256" key="1">
    <source>
        <dbReference type="SAM" id="Phobius"/>
    </source>
</evidence>
<keyword evidence="1" id="KW-0812">Transmembrane</keyword>
<keyword evidence="1" id="KW-1133">Transmembrane helix</keyword>
<keyword evidence="1" id="KW-0472">Membrane</keyword>
<feature type="transmembrane region" description="Helical" evidence="1">
    <location>
        <begin position="831"/>
        <end position="850"/>
    </location>
</feature>
<dbReference type="PANTHER" id="PTHR46795:SF3">
    <property type="entry name" value="ABC TRANSPORTER PERMEASE"/>
    <property type="match status" value="1"/>
</dbReference>
<dbReference type="InterPro" id="IPR036890">
    <property type="entry name" value="HATPase_C_sf"/>
</dbReference>
<protein>
    <submittedName>
        <fullName evidence="3">GHKL domain-containing protein</fullName>
    </submittedName>
</protein>
<feature type="transmembrane region" description="Helical" evidence="1">
    <location>
        <begin position="551"/>
        <end position="577"/>
    </location>
</feature>
<feature type="transmembrane region" description="Helical" evidence="1">
    <location>
        <begin position="1334"/>
        <end position="1353"/>
    </location>
</feature>
<feature type="transmembrane region" description="Helical" evidence="1">
    <location>
        <begin position="40"/>
        <end position="57"/>
    </location>
</feature>
<feature type="transmembrane region" description="Helical" evidence="1">
    <location>
        <begin position="130"/>
        <end position="151"/>
    </location>
</feature>
<reference evidence="3" key="2">
    <citation type="submission" date="2021-09" db="EMBL/GenBank/DDBJ databases">
        <authorList>
            <person name="Gilroy R."/>
        </authorList>
    </citation>
    <scope>NUCLEOTIDE SEQUENCE</scope>
    <source>
        <strain evidence="3">USAMLcec4-12693</strain>
    </source>
</reference>
<dbReference type="Pfam" id="PF14501">
    <property type="entry name" value="HATPase_c_5"/>
    <property type="match status" value="1"/>
</dbReference>
<feature type="transmembrane region" description="Helical" evidence="1">
    <location>
        <begin position="877"/>
        <end position="896"/>
    </location>
</feature>
<reference evidence="3" key="1">
    <citation type="journal article" date="2021" name="PeerJ">
        <title>Extensive microbial diversity within the chicken gut microbiome revealed by metagenomics and culture.</title>
        <authorList>
            <person name="Gilroy R."/>
            <person name="Ravi A."/>
            <person name="Getino M."/>
            <person name="Pursley I."/>
            <person name="Horton D.L."/>
            <person name="Alikhan N.F."/>
            <person name="Baker D."/>
            <person name="Gharbi K."/>
            <person name="Hall N."/>
            <person name="Watson M."/>
            <person name="Adriaenssens E.M."/>
            <person name="Foster-Nyarko E."/>
            <person name="Jarju S."/>
            <person name="Secka A."/>
            <person name="Antonio M."/>
            <person name="Oren A."/>
            <person name="Chaudhuri R.R."/>
            <person name="La Ragione R."/>
            <person name="Hildebrand F."/>
            <person name="Pallen M.J."/>
        </authorList>
    </citation>
    <scope>NUCLEOTIDE SEQUENCE</scope>
    <source>
        <strain evidence="3">USAMLcec4-12693</strain>
    </source>
</reference>
<feature type="transmembrane region" description="Helical" evidence="1">
    <location>
        <begin position="63"/>
        <end position="82"/>
    </location>
</feature>
<gene>
    <name evidence="3" type="ORF">K8V39_11010</name>
</gene>
<feature type="transmembrane region" description="Helical" evidence="1">
    <location>
        <begin position="737"/>
        <end position="760"/>
    </location>
</feature>
<feature type="transmembrane region" description="Helical" evidence="1">
    <location>
        <begin position="696"/>
        <end position="717"/>
    </location>
</feature>
<evidence type="ECO:0000313" key="3">
    <source>
        <dbReference type="EMBL" id="HJH50780.1"/>
    </source>
</evidence>
<evidence type="ECO:0000259" key="2">
    <source>
        <dbReference type="Pfam" id="PF14501"/>
    </source>
</evidence>
<accession>A0A9D2VZ03</accession>
<dbReference type="RefSeq" id="WP_277272468.1">
    <property type="nucleotide sequence ID" value="NZ_DYXE01000088.1"/>
</dbReference>